<comment type="similarity">
    <text evidence="1">Belongs to the LysR transcriptional regulatory family.</text>
</comment>
<evidence type="ECO:0000313" key="6">
    <source>
        <dbReference type="EMBL" id="WAL68240.1"/>
    </source>
</evidence>
<name>A0ABY7B8G4_9PSEU</name>
<dbReference type="PROSITE" id="PS50931">
    <property type="entry name" value="HTH_LYSR"/>
    <property type="match status" value="1"/>
</dbReference>
<dbReference type="Pfam" id="PF00126">
    <property type="entry name" value="HTH_1"/>
    <property type="match status" value="1"/>
</dbReference>
<evidence type="ECO:0000256" key="1">
    <source>
        <dbReference type="ARBA" id="ARBA00009437"/>
    </source>
</evidence>
<dbReference type="PANTHER" id="PTHR30346:SF0">
    <property type="entry name" value="HCA OPERON TRANSCRIPTIONAL ACTIVATOR HCAR"/>
    <property type="match status" value="1"/>
</dbReference>
<dbReference type="InterPro" id="IPR005119">
    <property type="entry name" value="LysR_subst-bd"/>
</dbReference>
<dbReference type="PANTHER" id="PTHR30346">
    <property type="entry name" value="TRANSCRIPTIONAL DUAL REGULATOR HCAR-RELATED"/>
    <property type="match status" value="1"/>
</dbReference>
<dbReference type="RefSeq" id="WP_268758334.1">
    <property type="nucleotide sequence ID" value="NZ_CP113836.1"/>
</dbReference>
<dbReference type="InterPro" id="IPR000847">
    <property type="entry name" value="LysR_HTH_N"/>
</dbReference>
<dbReference type="SUPFAM" id="SSF46785">
    <property type="entry name" value="Winged helix' DNA-binding domain"/>
    <property type="match status" value="1"/>
</dbReference>
<keyword evidence="7" id="KW-1185">Reference proteome</keyword>
<dbReference type="PRINTS" id="PR00039">
    <property type="entry name" value="HTHLYSR"/>
</dbReference>
<keyword evidence="4" id="KW-0804">Transcription</keyword>
<evidence type="ECO:0000313" key="7">
    <source>
        <dbReference type="Proteomes" id="UP001163203"/>
    </source>
</evidence>
<gene>
    <name evidence="6" type="ORF">ORV05_10890</name>
</gene>
<keyword evidence="2" id="KW-0805">Transcription regulation</keyword>
<accession>A0ABY7B8G4</accession>
<evidence type="ECO:0000259" key="5">
    <source>
        <dbReference type="PROSITE" id="PS50931"/>
    </source>
</evidence>
<evidence type="ECO:0000256" key="3">
    <source>
        <dbReference type="ARBA" id="ARBA00023125"/>
    </source>
</evidence>
<proteinExistence type="inferred from homology"/>
<organism evidence="6 7">
    <name type="scientific">Amycolatopsis cynarae</name>
    <dbReference type="NCBI Taxonomy" id="2995223"/>
    <lineage>
        <taxon>Bacteria</taxon>
        <taxon>Bacillati</taxon>
        <taxon>Actinomycetota</taxon>
        <taxon>Actinomycetes</taxon>
        <taxon>Pseudonocardiales</taxon>
        <taxon>Pseudonocardiaceae</taxon>
        <taxon>Amycolatopsis</taxon>
    </lineage>
</organism>
<dbReference type="Gene3D" id="1.10.10.10">
    <property type="entry name" value="Winged helix-like DNA-binding domain superfamily/Winged helix DNA-binding domain"/>
    <property type="match status" value="1"/>
</dbReference>
<feature type="domain" description="HTH lysR-type" evidence="5">
    <location>
        <begin position="1"/>
        <end position="58"/>
    </location>
</feature>
<dbReference type="Gene3D" id="3.40.190.10">
    <property type="entry name" value="Periplasmic binding protein-like II"/>
    <property type="match status" value="2"/>
</dbReference>
<evidence type="ECO:0000256" key="2">
    <source>
        <dbReference type="ARBA" id="ARBA00023015"/>
    </source>
</evidence>
<evidence type="ECO:0000256" key="4">
    <source>
        <dbReference type="ARBA" id="ARBA00023163"/>
    </source>
</evidence>
<protein>
    <submittedName>
        <fullName evidence="6">LysR substrate-binding domain-containing protein</fullName>
    </submittedName>
</protein>
<dbReference type="SUPFAM" id="SSF53850">
    <property type="entry name" value="Periplasmic binding protein-like II"/>
    <property type="match status" value="1"/>
</dbReference>
<dbReference type="Pfam" id="PF03466">
    <property type="entry name" value="LysR_substrate"/>
    <property type="match status" value="1"/>
</dbReference>
<dbReference type="InterPro" id="IPR036388">
    <property type="entry name" value="WH-like_DNA-bd_sf"/>
</dbReference>
<sequence length="291" mass="31717">MELRQLRYFVTVAEELHFGRAAERLHIVQAAVSQQIRKLERELGAELFDRSPRTVRLTAAGSLFLPEARTVLAAASRAKAKVAALAGPRPAVLRLGTSNGLGERLDLVLDALARALPEVSVELVASPTRERLDQVRAQRLDATFVRGITESPELRLIPLWRDAVTLALPADHPLAGAPSVELADLAELQLRLVERSRNPPLHDLMLASCRAAGFEPVLGPPFTTVQDTLATVGAGGGWTVVYEAHARRLPTPRVAFRRPGTPIAMTTLLAVSETAPPWCLDTLLRACDHDW</sequence>
<dbReference type="CDD" id="cd08414">
    <property type="entry name" value="PBP2_LTTR_aromatics_like"/>
    <property type="match status" value="1"/>
</dbReference>
<dbReference type="EMBL" id="CP113836">
    <property type="protein sequence ID" value="WAL68240.1"/>
    <property type="molecule type" value="Genomic_DNA"/>
</dbReference>
<dbReference type="InterPro" id="IPR036390">
    <property type="entry name" value="WH_DNA-bd_sf"/>
</dbReference>
<reference evidence="6" key="1">
    <citation type="submission" date="2022-11" db="EMBL/GenBank/DDBJ databases">
        <authorList>
            <person name="Mo P."/>
        </authorList>
    </citation>
    <scope>NUCLEOTIDE SEQUENCE</scope>
    <source>
        <strain evidence="6">HUAS 11-8</strain>
    </source>
</reference>
<dbReference type="Proteomes" id="UP001163203">
    <property type="component" value="Chromosome"/>
</dbReference>
<keyword evidence="3" id="KW-0238">DNA-binding</keyword>